<keyword evidence="10 12" id="KW-0472">Membrane</keyword>
<dbReference type="Pfam" id="PF07715">
    <property type="entry name" value="Plug"/>
    <property type="match status" value="1"/>
</dbReference>
<gene>
    <name evidence="18" type="ORF">ACG00Y_12470</name>
</gene>
<evidence type="ECO:0000256" key="8">
    <source>
        <dbReference type="ARBA" id="ARBA00023065"/>
    </source>
</evidence>
<evidence type="ECO:0000256" key="14">
    <source>
        <dbReference type="RuleBase" id="RU003357"/>
    </source>
</evidence>
<keyword evidence="8" id="KW-0406">Ion transport</keyword>
<dbReference type="PANTHER" id="PTHR32552">
    <property type="entry name" value="FERRICHROME IRON RECEPTOR-RELATED"/>
    <property type="match status" value="1"/>
</dbReference>
<dbReference type="EMBL" id="JBIGHV010000004">
    <property type="protein sequence ID" value="MFG6430734.1"/>
    <property type="molecule type" value="Genomic_DNA"/>
</dbReference>
<keyword evidence="3 12" id="KW-1134">Transmembrane beta strand</keyword>
<evidence type="ECO:0000313" key="18">
    <source>
        <dbReference type="EMBL" id="MFG6430734.1"/>
    </source>
</evidence>
<evidence type="ECO:0000256" key="5">
    <source>
        <dbReference type="ARBA" id="ARBA00022692"/>
    </source>
</evidence>
<feature type="signal peptide" evidence="16">
    <location>
        <begin position="1"/>
        <end position="27"/>
    </location>
</feature>
<protein>
    <submittedName>
        <fullName evidence="18">TonB-dependent receptor domain-containing protein</fullName>
    </submittedName>
</protein>
<evidence type="ECO:0000256" key="13">
    <source>
        <dbReference type="PROSITE-ProRule" id="PRU10144"/>
    </source>
</evidence>
<evidence type="ECO:0000256" key="9">
    <source>
        <dbReference type="ARBA" id="ARBA00023077"/>
    </source>
</evidence>
<sequence>MTSPFERPGRATMAALICAMAPLVAHAQMQAFDIAAGDLRAGIDQFARETRAQLIYRLQDVQGLRTQGVKGSHEPDRALELLLAGTPLKFRRDGTALVIYRPAPEAAAEAPEINALETVTVTAQRRPEAAQTVPIALTAFNAAALETHRIHSLQDASRLTPGLLVSAFSPSNPTIAIRGANNTFNQMGVSKPVAVVVDDVFIPRNSAASFELFDLDSLTVLKGPQGTLFGRNVTGGAIVINTAKPAYGQRLNRAEISLGNFDSVQVNALTNLPLGEEQALKISAAVKRHGGYGSDRLTGREQDDLDSRNARAQLRLGLSRDVEALVSADYAEDASGGRTLSSTTLGDDGNRRTSELGVPQGYGRTLWGVSAKLEWALPAGELTSVTALRHSRSAEDYSGVGASHTLLTAGSQSVTSDAERVRTVSQELRYASPRWKTGDFQVGAFLLDEDGSRQLGVRGFAARTGVLASSTLADQRVRTRSYSLFADGSWHLLPTLDLVAGVRYTHDRKTADLVRTDALRPASSFTAQGLSAAWSEVTPRVALNWQPSREALLYASVTKGFTAGGFNTDAASLASLTTPFNPETVVNKELGLKSQWFGNRLRINLSVFDMRYRDKQEFVNNTVTGILTITNASEATIKGREIEVALKPLSWLGLSLNHGHLDARYDRFVIGSINYTGNPLASTPRNKTSVAADLRLPLAGLGHFIGAVSYARLTSYNTGAANDPNLQIPGYELVNANVGLESADGRWRVLAWLKNAANRAYILTRSTQVVRAEYLGEPRTVGLTAAMRF</sequence>
<comment type="caution">
    <text evidence="18">The sequence shown here is derived from an EMBL/GenBank/DDBJ whole genome shotgun (WGS) entry which is preliminary data.</text>
</comment>
<name>A0ABW7F3P4_9BURK</name>
<comment type="subcellular location">
    <subcellularLocation>
        <location evidence="1 12">Cell outer membrane</location>
        <topology evidence="1 12">Multi-pass membrane protein</topology>
    </subcellularLocation>
</comment>
<dbReference type="InterPro" id="IPR010917">
    <property type="entry name" value="TonB_rcpt_CS"/>
</dbReference>
<feature type="region of interest" description="Disordered" evidence="15">
    <location>
        <begin position="333"/>
        <end position="357"/>
    </location>
</feature>
<dbReference type="RefSeq" id="WP_394479220.1">
    <property type="nucleotide sequence ID" value="NZ_JBIGHV010000004.1"/>
</dbReference>
<comment type="similarity">
    <text evidence="12 14">Belongs to the TonB-dependent receptor family.</text>
</comment>
<proteinExistence type="inferred from homology"/>
<keyword evidence="6 16" id="KW-0732">Signal</keyword>
<dbReference type="InterPro" id="IPR000531">
    <property type="entry name" value="Beta-barrel_TonB"/>
</dbReference>
<feature type="chain" id="PRO_5046598694" evidence="16">
    <location>
        <begin position="28"/>
        <end position="789"/>
    </location>
</feature>
<keyword evidence="4" id="KW-0410">Iron transport</keyword>
<dbReference type="InterPro" id="IPR012910">
    <property type="entry name" value="Plug_dom"/>
</dbReference>
<evidence type="ECO:0000256" key="10">
    <source>
        <dbReference type="ARBA" id="ARBA00023136"/>
    </source>
</evidence>
<dbReference type="Pfam" id="PF07660">
    <property type="entry name" value="STN"/>
    <property type="match status" value="1"/>
</dbReference>
<evidence type="ECO:0000256" key="12">
    <source>
        <dbReference type="PROSITE-ProRule" id="PRU01360"/>
    </source>
</evidence>
<dbReference type="InterPro" id="IPR039426">
    <property type="entry name" value="TonB-dep_rcpt-like"/>
</dbReference>
<feature type="domain" description="Secretin/TonB short N-terminal" evidence="17">
    <location>
        <begin position="52"/>
        <end position="102"/>
    </location>
</feature>
<feature type="short sequence motif" description="TonB C-terminal box" evidence="13">
    <location>
        <begin position="772"/>
        <end position="789"/>
    </location>
</feature>
<dbReference type="PROSITE" id="PS52016">
    <property type="entry name" value="TONB_DEPENDENT_REC_3"/>
    <property type="match status" value="1"/>
</dbReference>
<evidence type="ECO:0000313" key="19">
    <source>
        <dbReference type="Proteomes" id="UP001606210"/>
    </source>
</evidence>
<evidence type="ECO:0000256" key="4">
    <source>
        <dbReference type="ARBA" id="ARBA00022496"/>
    </source>
</evidence>
<dbReference type="Pfam" id="PF00593">
    <property type="entry name" value="TonB_dep_Rec_b-barrel"/>
    <property type="match status" value="1"/>
</dbReference>
<evidence type="ECO:0000256" key="2">
    <source>
        <dbReference type="ARBA" id="ARBA00022448"/>
    </source>
</evidence>
<evidence type="ECO:0000259" key="17">
    <source>
        <dbReference type="SMART" id="SM00965"/>
    </source>
</evidence>
<dbReference type="PANTHER" id="PTHR32552:SF81">
    <property type="entry name" value="TONB-DEPENDENT OUTER MEMBRANE RECEPTOR"/>
    <property type="match status" value="1"/>
</dbReference>
<keyword evidence="19" id="KW-1185">Reference proteome</keyword>
<dbReference type="Gene3D" id="3.55.50.30">
    <property type="match status" value="1"/>
</dbReference>
<dbReference type="PROSITE" id="PS01156">
    <property type="entry name" value="TONB_DEPENDENT_REC_2"/>
    <property type="match status" value="1"/>
</dbReference>
<evidence type="ECO:0000256" key="15">
    <source>
        <dbReference type="SAM" id="MobiDB-lite"/>
    </source>
</evidence>
<keyword evidence="11 12" id="KW-0998">Cell outer membrane</keyword>
<organism evidence="18 19">
    <name type="scientific">Pelomonas parva</name>
    <dbReference type="NCBI Taxonomy" id="3299032"/>
    <lineage>
        <taxon>Bacteria</taxon>
        <taxon>Pseudomonadati</taxon>
        <taxon>Pseudomonadota</taxon>
        <taxon>Betaproteobacteria</taxon>
        <taxon>Burkholderiales</taxon>
        <taxon>Sphaerotilaceae</taxon>
        <taxon>Roseateles</taxon>
    </lineage>
</organism>
<keyword evidence="18" id="KW-0675">Receptor</keyword>
<dbReference type="SMART" id="SM00965">
    <property type="entry name" value="STN"/>
    <property type="match status" value="1"/>
</dbReference>
<accession>A0ABW7F3P4</accession>
<reference evidence="18 19" key="1">
    <citation type="submission" date="2024-08" db="EMBL/GenBank/DDBJ databases">
        <authorList>
            <person name="Lu H."/>
        </authorList>
    </citation>
    <scope>NUCLEOTIDE SEQUENCE [LARGE SCALE GENOMIC DNA]</scope>
    <source>
        <strain evidence="18 19">LYH14W</strain>
    </source>
</reference>
<keyword evidence="9 14" id="KW-0798">TonB box</keyword>
<evidence type="ECO:0000256" key="3">
    <source>
        <dbReference type="ARBA" id="ARBA00022452"/>
    </source>
</evidence>
<evidence type="ECO:0000256" key="11">
    <source>
        <dbReference type="ARBA" id="ARBA00023237"/>
    </source>
</evidence>
<evidence type="ECO:0000256" key="16">
    <source>
        <dbReference type="SAM" id="SignalP"/>
    </source>
</evidence>
<evidence type="ECO:0000256" key="7">
    <source>
        <dbReference type="ARBA" id="ARBA00023004"/>
    </source>
</evidence>
<keyword evidence="7" id="KW-0408">Iron</keyword>
<dbReference type="InterPro" id="IPR036942">
    <property type="entry name" value="Beta-barrel_TonB_sf"/>
</dbReference>
<keyword evidence="2 12" id="KW-0813">Transport</keyword>
<dbReference type="SUPFAM" id="SSF56935">
    <property type="entry name" value="Porins"/>
    <property type="match status" value="1"/>
</dbReference>
<dbReference type="Gene3D" id="2.40.170.20">
    <property type="entry name" value="TonB-dependent receptor, beta-barrel domain"/>
    <property type="match status" value="1"/>
</dbReference>
<evidence type="ECO:0000256" key="1">
    <source>
        <dbReference type="ARBA" id="ARBA00004571"/>
    </source>
</evidence>
<dbReference type="InterPro" id="IPR011662">
    <property type="entry name" value="Secretin/TonB_short_N"/>
</dbReference>
<dbReference type="Proteomes" id="UP001606210">
    <property type="component" value="Unassembled WGS sequence"/>
</dbReference>
<evidence type="ECO:0000256" key="6">
    <source>
        <dbReference type="ARBA" id="ARBA00022729"/>
    </source>
</evidence>
<keyword evidence="5 12" id="KW-0812">Transmembrane</keyword>